<comment type="pathway">
    <text evidence="3">Phospholipid metabolism; CDP-diacylglycerol biosynthesis; CDP-diacylglycerol from sn-glycerol 3-phosphate: step 3/3.</text>
</comment>
<evidence type="ECO:0000256" key="12">
    <source>
        <dbReference type="ARBA" id="ARBA00022842"/>
    </source>
</evidence>
<reference evidence="20" key="1">
    <citation type="journal article" date="2018" name="Nat. Microbiol.">
        <title>Leveraging single-cell genomics to expand the fungal tree of life.</title>
        <authorList>
            <person name="Ahrendt S.R."/>
            <person name="Quandt C.A."/>
            <person name="Ciobanu D."/>
            <person name="Clum A."/>
            <person name="Salamov A."/>
            <person name="Andreopoulos B."/>
            <person name="Cheng J.F."/>
            <person name="Woyke T."/>
            <person name="Pelin A."/>
            <person name="Henrissat B."/>
            <person name="Reynolds N.K."/>
            <person name="Benny G.L."/>
            <person name="Smith M.E."/>
            <person name="James T.Y."/>
            <person name="Grigoriev I.V."/>
        </authorList>
    </citation>
    <scope>NUCLEOTIDE SEQUENCE [LARGE SCALE GENOMIC DNA]</scope>
    <source>
        <strain evidence="20">RSA 468</strain>
    </source>
</reference>
<dbReference type="Pfam" id="PF09139">
    <property type="entry name" value="Tam41_Mmp37"/>
    <property type="match status" value="1"/>
</dbReference>
<keyword evidence="9" id="KW-0808">Transferase</keyword>
<accession>A0A4P9ZY24</accession>
<keyword evidence="13" id="KW-0443">Lipid metabolism</keyword>
<comment type="cofactor">
    <cofactor evidence="1">
        <name>Mg(2+)</name>
        <dbReference type="ChEBI" id="CHEBI:18420"/>
    </cofactor>
</comment>
<dbReference type="EC" id="2.7.7.41" evidence="6"/>
<keyword evidence="16" id="KW-0594">Phospholipid biosynthesis</keyword>
<dbReference type="PIRSF" id="PIRSF028840">
    <property type="entry name" value="Mmp37"/>
    <property type="match status" value="1"/>
</dbReference>
<evidence type="ECO:0000313" key="19">
    <source>
        <dbReference type="EMBL" id="RKP37822.1"/>
    </source>
</evidence>
<keyword evidence="20" id="KW-1185">Reference proteome</keyword>
<keyword evidence="15" id="KW-0472">Membrane</keyword>
<keyword evidence="17" id="KW-1208">Phospholipid metabolism</keyword>
<comment type="similarity">
    <text evidence="5">Belongs to the TAM41 family.</text>
</comment>
<proteinExistence type="inferred from homology"/>
<keyword evidence="8" id="KW-0444">Lipid biosynthesis</keyword>
<evidence type="ECO:0000256" key="3">
    <source>
        <dbReference type="ARBA" id="ARBA00005119"/>
    </source>
</evidence>
<dbReference type="GO" id="GO:0032049">
    <property type="term" value="P:cardiolipin biosynthetic process"/>
    <property type="evidence" value="ECO:0007669"/>
    <property type="project" value="InterPro"/>
</dbReference>
<keyword evidence="10" id="KW-0548">Nucleotidyltransferase</keyword>
<dbReference type="UniPathway" id="UPA00557">
    <property type="reaction ID" value="UER00614"/>
</dbReference>
<evidence type="ECO:0000256" key="5">
    <source>
        <dbReference type="ARBA" id="ARBA00005458"/>
    </source>
</evidence>
<evidence type="ECO:0000256" key="2">
    <source>
        <dbReference type="ARBA" id="ARBA00004443"/>
    </source>
</evidence>
<evidence type="ECO:0000256" key="4">
    <source>
        <dbReference type="ARBA" id="ARBA00005189"/>
    </source>
</evidence>
<evidence type="ECO:0000256" key="1">
    <source>
        <dbReference type="ARBA" id="ARBA00001946"/>
    </source>
</evidence>
<evidence type="ECO:0000256" key="16">
    <source>
        <dbReference type="ARBA" id="ARBA00023209"/>
    </source>
</evidence>
<dbReference type="OrthoDB" id="341477at2759"/>
<dbReference type="STRING" id="215637.A0A4P9ZY24"/>
<comment type="pathway">
    <text evidence="4">Lipid metabolism.</text>
</comment>
<gene>
    <name evidence="19" type="ORF">BJ085DRAFT_14412</name>
</gene>
<dbReference type="EMBL" id="ML002442">
    <property type="protein sequence ID" value="RKP37822.1"/>
    <property type="molecule type" value="Genomic_DNA"/>
</dbReference>
<comment type="subcellular location">
    <subcellularLocation>
        <location evidence="2">Mitochondrion inner membrane</location>
        <topology evidence="2">Peripheral membrane protein</topology>
        <orientation evidence="2">Matrix side</orientation>
    </subcellularLocation>
</comment>
<dbReference type="PANTHER" id="PTHR13619:SF0">
    <property type="entry name" value="PHOSPHATIDATE CYTIDYLYLTRANSFERASE, MITOCHONDRIAL"/>
    <property type="match status" value="1"/>
</dbReference>
<evidence type="ECO:0000256" key="17">
    <source>
        <dbReference type="ARBA" id="ARBA00023264"/>
    </source>
</evidence>
<name>A0A4P9ZY24_9FUNG</name>
<evidence type="ECO:0000256" key="7">
    <source>
        <dbReference type="ARBA" id="ARBA00018337"/>
    </source>
</evidence>
<dbReference type="GO" id="GO:0004605">
    <property type="term" value="F:phosphatidate cytidylyltransferase activity"/>
    <property type="evidence" value="ECO:0007669"/>
    <property type="project" value="UniProtKB-EC"/>
</dbReference>
<organism evidence="19 20">
    <name type="scientific">Dimargaris cristalligena</name>
    <dbReference type="NCBI Taxonomy" id="215637"/>
    <lineage>
        <taxon>Eukaryota</taxon>
        <taxon>Fungi</taxon>
        <taxon>Fungi incertae sedis</taxon>
        <taxon>Zoopagomycota</taxon>
        <taxon>Kickxellomycotina</taxon>
        <taxon>Dimargaritomycetes</taxon>
        <taxon>Dimargaritales</taxon>
        <taxon>Dimargaritaceae</taxon>
        <taxon>Dimargaris</taxon>
    </lineage>
</organism>
<evidence type="ECO:0000256" key="8">
    <source>
        <dbReference type="ARBA" id="ARBA00022516"/>
    </source>
</evidence>
<keyword evidence="12" id="KW-0460">Magnesium</keyword>
<protein>
    <recommendedName>
        <fullName evidence="7">Phosphatidate cytidylyltransferase, mitochondrial</fullName>
        <ecNumber evidence="6">2.7.7.41</ecNumber>
    </recommendedName>
    <alternativeName>
        <fullName evidence="18">CDP-diacylglycerol synthase</fullName>
    </alternativeName>
</protein>
<evidence type="ECO:0000256" key="13">
    <source>
        <dbReference type="ARBA" id="ARBA00023098"/>
    </source>
</evidence>
<dbReference type="GO" id="GO:0005743">
    <property type="term" value="C:mitochondrial inner membrane"/>
    <property type="evidence" value="ECO:0007669"/>
    <property type="project" value="UniProtKB-SubCell"/>
</dbReference>
<dbReference type="Proteomes" id="UP000268162">
    <property type="component" value="Unassembled WGS sequence"/>
</dbReference>
<evidence type="ECO:0000256" key="6">
    <source>
        <dbReference type="ARBA" id="ARBA00012487"/>
    </source>
</evidence>
<keyword evidence="14" id="KW-0496">Mitochondrion</keyword>
<evidence type="ECO:0000256" key="10">
    <source>
        <dbReference type="ARBA" id="ARBA00022695"/>
    </source>
</evidence>
<evidence type="ECO:0000313" key="20">
    <source>
        <dbReference type="Proteomes" id="UP000268162"/>
    </source>
</evidence>
<evidence type="ECO:0000256" key="15">
    <source>
        <dbReference type="ARBA" id="ARBA00023136"/>
    </source>
</evidence>
<dbReference type="GO" id="GO:0016024">
    <property type="term" value="P:CDP-diacylglycerol biosynthetic process"/>
    <property type="evidence" value="ECO:0007669"/>
    <property type="project" value="UniProtKB-UniPathway"/>
</dbReference>
<evidence type="ECO:0000256" key="18">
    <source>
        <dbReference type="ARBA" id="ARBA00029893"/>
    </source>
</evidence>
<dbReference type="InterPro" id="IPR015222">
    <property type="entry name" value="Tam41"/>
</dbReference>
<evidence type="ECO:0000256" key="9">
    <source>
        <dbReference type="ARBA" id="ARBA00022679"/>
    </source>
</evidence>
<keyword evidence="11" id="KW-0999">Mitochondrion inner membrane</keyword>
<dbReference type="PANTHER" id="PTHR13619">
    <property type="entry name" value="PHOSPHATIDATE CYTIDYLYLTRANSFERASE, MITOCHONDRIAL"/>
    <property type="match status" value="1"/>
</dbReference>
<dbReference type="AlphaFoldDB" id="A0A4P9ZY24"/>
<evidence type="ECO:0000256" key="11">
    <source>
        <dbReference type="ARBA" id="ARBA00022792"/>
    </source>
</evidence>
<sequence length="353" mass="39018">MYQLAEPGTPLHEIVGQFRAPVRFAFGYGSSVFKQARQEKGNESLVDVILAVTHPQHWHSLNMQQNPHHYSALRLLGSAAVNYVQDQIGAGVYFNPYVNINGMRLKYGVVSLSTLCSDLVNWDTLYLAGRMQKPIMVLKNDSVINITGQVNLTNAVRVALLQLPASFTEEQFFTKVVALSYTGDPRMRLGENPDKVRHIVQGQLPELRNVYQSVLRGMSNVSVPATGGAAGYPLIQQDLHPTTMARMVRHLPGTFYYRLTRQFQKQDPSVFATPPASPLAATTEPDDWDHLAAQRHVSLGMVQSPALAACTQGAIQATVRGPALTQSLKGVLTAGIGRSIRYSLDKLRRSRRI</sequence>
<evidence type="ECO:0000256" key="14">
    <source>
        <dbReference type="ARBA" id="ARBA00023128"/>
    </source>
</evidence>